<name>A0A7R9LJU1_9ACAR</name>
<dbReference type="Proteomes" id="UP000759131">
    <property type="component" value="Unassembled WGS sequence"/>
</dbReference>
<dbReference type="EMBL" id="OC880437">
    <property type="protein sequence ID" value="CAD7641777.1"/>
    <property type="molecule type" value="Genomic_DNA"/>
</dbReference>
<keyword evidence="1" id="KW-0245">EGF-like domain</keyword>
<evidence type="ECO:0000313" key="3">
    <source>
        <dbReference type="EMBL" id="CAD7641777.1"/>
    </source>
</evidence>
<feature type="disulfide bond" evidence="1">
    <location>
        <begin position="45"/>
        <end position="54"/>
    </location>
</feature>
<dbReference type="EMBL" id="CAJPIZ010025862">
    <property type="protein sequence ID" value="CAG2118874.1"/>
    <property type="molecule type" value="Genomic_DNA"/>
</dbReference>
<comment type="caution">
    <text evidence="1">Lacks conserved residue(s) required for the propagation of feature annotation.</text>
</comment>
<evidence type="ECO:0000256" key="1">
    <source>
        <dbReference type="PROSITE-ProRule" id="PRU00076"/>
    </source>
</evidence>
<protein>
    <recommendedName>
        <fullName evidence="2">EGF-like domain-containing protein</fullName>
    </recommendedName>
</protein>
<dbReference type="PROSITE" id="PS50026">
    <property type="entry name" value="EGF_3"/>
    <property type="match status" value="1"/>
</dbReference>
<proteinExistence type="predicted"/>
<reference evidence="3" key="1">
    <citation type="submission" date="2020-11" db="EMBL/GenBank/DDBJ databases">
        <authorList>
            <person name="Tran Van P."/>
        </authorList>
    </citation>
    <scope>NUCLEOTIDE SEQUENCE</scope>
</reference>
<keyword evidence="1" id="KW-1015">Disulfide bond</keyword>
<keyword evidence="4" id="KW-1185">Reference proteome</keyword>
<dbReference type="OrthoDB" id="6427144at2759"/>
<dbReference type="AlphaFoldDB" id="A0A7R9LJU1"/>
<dbReference type="SUPFAM" id="SSF57196">
    <property type="entry name" value="EGF/Laminin"/>
    <property type="match status" value="2"/>
</dbReference>
<feature type="domain" description="EGF-like" evidence="2">
    <location>
        <begin position="18"/>
        <end position="55"/>
    </location>
</feature>
<evidence type="ECO:0000259" key="2">
    <source>
        <dbReference type="PROSITE" id="PS50026"/>
    </source>
</evidence>
<dbReference type="PROSITE" id="PS00022">
    <property type="entry name" value="EGF_1"/>
    <property type="match status" value="1"/>
</dbReference>
<accession>A0A7R9LJU1</accession>
<gene>
    <name evidence="3" type="ORF">OSB1V03_LOCUS18824</name>
</gene>
<dbReference type="InterPro" id="IPR000742">
    <property type="entry name" value="EGF"/>
</dbReference>
<organism evidence="3">
    <name type="scientific">Medioppia subpectinata</name>
    <dbReference type="NCBI Taxonomy" id="1979941"/>
    <lineage>
        <taxon>Eukaryota</taxon>
        <taxon>Metazoa</taxon>
        <taxon>Ecdysozoa</taxon>
        <taxon>Arthropoda</taxon>
        <taxon>Chelicerata</taxon>
        <taxon>Arachnida</taxon>
        <taxon>Acari</taxon>
        <taxon>Acariformes</taxon>
        <taxon>Sarcoptiformes</taxon>
        <taxon>Oribatida</taxon>
        <taxon>Brachypylina</taxon>
        <taxon>Oppioidea</taxon>
        <taxon>Oppiidae</taxon>
        <taxon>Medioppia</taxon>
    </lineage>
</organism>
<evidence type="ECO:0000313" key="4">
    <source>
        <dbReference type="Proteomes" id="UP000759131"/>
    </source>
</evidence>
<dbReference type="Gene3D" id="2.10.25.10">
    <property type="entry name" value="Laminin"/>
    <property type="match status" value="2"/>
</dbReference>
<sequence length="98" mass="11392">MLDAMFFNESVNLPQKLPVNTCEYKPCMNGGECVRNERNDSLCRCTEFWTGIFCHLTLCNRKPCGNHGICELNTDSSDRYVCHCDSEYDKKHKMQIIF</sequence>